<proteinExistence type="predicted"/>
<name>A0A927N1H9_9ACTN</name>
<organism evidence="1 2">
    <name type="scientific">Actinopolymorpha pittospori</name>
    <dbReference type="NCBI Taxonomy" id="648752"/>
    <lineage>
        <taxon>Bacteria</taxon>
        <taxon>Bacillati</taxon>
        <taxon>Actinomycetota</taxon>
        <taxon>Actinomycetes</taxon>
        <taxon>Propionibacteriales</taxon>
        <taxon>Actinopolymorphaceae</taxon>
        <taxon>Actinopolymorpha</taxon>
    </lineage>
</organism>
<dbReference type="AlphaFoldDB" id="A0A927N1H9"/>
<protein>
    <submittedName>
        <fullName evidence="1">Uncharacterized protein</fullName>
    </submittedName>
</protein>
<dbReference type="Proteomes" id="UP000638648">
    <property type="component" value="Unassembled WGS sequence"/>
</dbReference>
<dbReference type="EMBL" id="JADBEM010000001">
    <property type="protein sequence ID" value="MBE1606970.1"/>
    <property type="molecule type" value="Genomic_DNA"/>
</dbReference>
<evidence type="ECO:0000313" key="1">
    <source>
        <dbReference type="EMBL" id="MBE1606970.1"/>
    </source>
</evidence>
<evidence type="ECO:0000313" key="2">
    <source>
        <dbReference type="Proteomes" id="UP000638648"/>
    </source>
</evidence>
<keyword evidence="2" id="KW-1185">Reference proteome</keyword>
<sequence length="66" mass="7037">MKSISATSAREIHCRVASSKTASVYSMVCQAASLMEVMAFLTVASRRRVTDTSAPALMAVTMVARP</sequence>
<accession>A0A927N1H9</accession>
<reference evidence="1" key="1">
    <citation type="submission" date="2020-10" db="EMBL/GenBank/DDBJ databases">
        <title>Sequencing the genomes of 1000 actinobacteria strains.</title>
        <authorList>
            <person name="Klenk H.-P."/>
        </authorList>
    </citation>
    <scope>NUCLEOTIDE SEQUENCE</scope>
    <source>
        <strain evidence="1">DSM 45354</strain>
    </source>
</reference>
<gene>
    <name evidence="1" type="ORF">HEB94_003818</name>
</gene>
<comment type="caution">
    <text evidence="1">The sequence shown here is derived from an EMBL/GenBank/DDBJ whole genome shotgun (WGS) entry which is preliminary data.</text>
</comment>